<evidence type="ECO:0000313" key="1">
    <source>
        <dbReference type="EMBL" id="JAC68181.1"/>
    </source>
</evidence>
<accession>A0A061RCG0</accession>
<dbReference type="AlphaFoldDB" id="A0A061RCG0"/>
<proteinExistence type="predicted"/>
<gene>
    <name evidence="1" type="ORF">TSPGSL018_9332</name>
</gene>
<dbReference type="EMBL" id="GBEZ01018234">
    <property type="protein sequence ID" value="JAC68181.1"/>
    <property type="molecule type" value="Transcribed_RNA"/>
</dbReference>
<protein>
    <submittedName>
        <fullName evidence="1">Uncharacterized protein</fullName>
    </submittedName>
</protein>
<name>A0A061RCG0_9CHLO</name>
<sequence length="32" mass="3821">MGIDTRGNVLTLGWEYQHWAEGARQHSWRNHN</sequence>
<reference evidence="1" key="1">
    <citation type="submission" date="2014-05" db="EMBL/GenBank/DDBJ databases">
        <title>The transcriptome of the halophilic microalga Tetraselmis sp. GSL018 isolated from the Great Salt Lake, Utah.</title>
        <authorList>
            <person name="Jinkerson R.E."/>
            <person name="D'Adamo S."/>
            <person name="Posewitz M.C."/>
        </authorList>
    </citation>
    <scope>NUCLEOTIDE SEQUENCE</scope>
    <source>
        <strain evidence="1">GSL018</strain>
    </source>
</reference>
<organism evidence="1">
    <name type="scientific">Tetraselmis sp. GSL018</name>
    <dbReference type="NCBI Taxonomy" id="582737"/>
    <lineage>
        <taxon>Eukaryota</taxon>
        <taxon>Viridiplantae</taxon>
        <taxon>Chlorophyta</taxon>
        <taxon>core chlorophytes</taxon>
        <taxon>Chlorodendrophyceae</taxon>
        <taxon>Chlorodendrales</taxon>
        <taxon>Chlorodendraceae</taxon>
        <taxon>Tetraselmis</taxon>
    </lineage>
</organism>